<dbReference type="PANTHER" id="PTHR12409">
    <property type="entry name" value="PREFOLDIN SUBUNIT 3"/>
    <property type="match status" value="1"/>
</dbReference>
<dbReference type="eggNOG" id="KOG3313">
    <property type="taxonomic scope" value="Eukaryota"/>
</dbReference>
<dbReference type="AlphaFoldDB" id="A0A059CH21"/>
<dbReference type="GO" id="GO:0015631">
    <property type="term" value="F:tubulin binding"/>
    <property type="evidence" value="ECO:0000318"/>
    <property type="project" value="GO_Central"/>
</dbReference>
<feature type="non-terminal residue" evidence="3">
    <location>
        <position position="109"/>
    </location>
</feature>
<evidence type="ECO:0008006" key="4">
    <source>
        <dbReference type="Google" id="ProtNLM"/>
    </source>
</evidence>
<evidence type="ECO:0000256" key="1">
    <source>
        <dbReference type="ARBA" id="ARBA00010048"/>
    </source>
</evidence>
<dbReference type="GO" id="GO:0009409">
    <property type="term" value="P:response to cold"/>
    <property type="evidence" value="ECO:0007669"/>
    <property type="project" value="UniProtKB-ARBA"/>
</dbReference>
<protein>
    <recommendedName>
        <fullName evidence="4">Prefoldin subunit 3</fullName>
    </recommendedName>
</protein>
<dbReference type="SUPFAM" id="SSF46579">
    <property type="entry name" value="Prefoldin"/>
    <property type="match status" value="1"/>
</dbReference>
<dbReference type="GO" id="GO:0005737">
    <property type="term" value="C:cytoplasm"/>
    <property type="evidence" value="ECO:0000318"/>
    <property type="project" value="GO_Central"/>
</dbReference>
<evidence type="ECO:0000256" key="2">
    <source>
        <dbReference type="ARBA" id="ARBA00023186"/>
    </source>
</evidence>
<name>A0A059CH21_EUCGR</name>
<dbReference type="PANTHER" id="PTHR12409:SF0">
    <property type="entry name" value="PREFOLDIN SUBUNIT 3"/>
    <property type="match status" value="1"/>
</dbReference>
<organism evidence="3">
    <name type="scientific">Eucalyptus grandis</name>
    <name type="common">Flooded gum</name>
    <dbReference type="NCBI Taxonomy" id="71139"/>
    <lineage>
        <taxon>Eukaryota</taxon>
        <taxon>Viridiplantae</taxon>
        <taxon>Streptophyta</taxon>
        <taxon>Embryophyta</taxon>
        <taxon>Tracheophyta</taxon>
        <taxon>Spermatophyta</taxon>
        <taxon>Magnoliopsida</taxon>
        <taxon>eudicotyledons</taxon>
        <taxon>Gunneridae</taxon>
        <taxon>Pentapetalae</taxon>
        <taxon>rosids</taxon>
        <taxon>malvids</taxon>
        <taxon>Myrtales</taxon>
        <taxon>Myrtaceae</taxon>
        <taxon>Myrtoideae</taxon>
        <taxon>Eucalypteae</taxon>
        <taxon>Eucalyptus</taxon>
    </lineage>
</organism>
<dbReference type="Pfam" id="PF02996">
    <property type="entry name" value="Prefoldin"/>
    <property type="match status" value="1"/>
</dbReference>
<dbReference type="Gramene" id="KCW77235">
    <property type="protein sequence ID" value="KCW77235"/>
    <property type="gene ID" value="EUGRSUZ_D01598"/>
</dbReference>
<evidence type="ECO:0000313" key="3">
    <source>
        <dbReference type="EMBL" id="KCW77235.1"/>
    </source>
</evidence>
<comment type="similarity">
    <text evidence="1">Belongs to the prefoldin subunit alpha family.</text>
</comment>
<dbReference type="EMBL" id="KK198756">
    <property type="protein sequence ID" value="KCW77235.1"/>
    <property type="molecule type" value="Genomic_DNA"/>
</dbReference>
<dbReference type="InterPro" id="IPR004127">
    <property type="entry name" value="Prefoldin_subunit_alpha"/>
</dbReference>
<dbReference type="STRING" id="71139.A0A059CH21"/>
<reference evidence="3" key="1">
    <citation type="submission" date="2013-07" db="EMBL/GenBank/DDBJ databases">
        <title>The genome of Eucalyptus grandis.</title>
        <authorList>
            <person name="Schmutz J."/>
            <person name="Hayes R."/>
            <person name="Myburg A."/>
            <person name="Tuskan G."/>
            <person name="Grattapaglia D."/>
            <person name="Rokhsar D.S."/>
        </authorList>
    </citation>
    <scope>NUCLEOTIDE SEQUENCE</scope>
    <source>
        <tissue evidence="3">Leaf extractions</tissue>
    </source>
</reference>
<accession>A0A059CH21</accession>
<keyword evidence="2" id="KW-0143">Chaperone</keyword>
<dbReference type="GO" id="GO:0007017">
    <property type="term" value="P:microtubule-based process"/>
    <property type="evidence" value="ECO:0000318"/>
    <property type="project" value="GO_Central"/>
</dbReference>
<dbReference type="Gene3D" id="1.10.287.370">
    <property type="match status" value="1"/>
</dbReference>
<dbReference type="GO" id="GO:0016272">
    <property type="term" value="C:prefoldin complex"/>
    <property type="evidence" value="ECO:0000318"/>
    <property type="project" value="GO_Central"/>
</dbReference>
<dbReference type="InParanoid" id="A0A059CH21"/>
<dbReference type="GO" id="GO:0007021">
    <property type="term" value="P:tubulin complex assembly"/>
    <property type="evidence" value="ECO:0000318"/>
    <property type="project" value="GO_Central"/>
</dbReference>
<dbReference type="InterPro" id="IPR009053">
    <property type="entry name" value="Prefoldin"/>
</dbReference>
<dbReference type="InterPro" id="IPR016655">
    <property type="entry name" value="PFD3"/>
</dbReference>
<proteinExistence type="inferred from homology"/>
<dbReference type="CDD" id="cd23156">
    <property type="entry name" value="Prefoldin_3"/>
    <property type="match status" value="1"/>
</dbReference>
<sequence>MKLLSQQRDLQAKIPDIEMCLDIVATLQAKKGSSEALLADFEVSEGIYSQARIEDTDSVRLWLEANVMLEYSCEEATTHLQKNLENAKTSLEALVADLQFLREQVTITR</sequence>
<dbReference type="GO" id="GO:0006457">
    <property type="term" value="P:protein folding"/>
    <property type="evidence" value="ECO:0007669"/>
    <property type="project" value="InterPro"/>
</dbReference>
<gene>
    <name evidence="3" type="ORF">EUGRSUZ_D01598</name>
</gene>